<dbReference type="Proteomes" id="UP000094526">
    <property type="component" value="Unassembled WGS sequence"/>
</dbReference>
<dbReference type="Gene3D" id="6.10.140.1020">
    <property type="match status" value="1"/>
</dbReference>
<name>A0A1C1CNC2_9EURO</name>
<feature type="region of interest" description="Disordered" evidence="1">
    <location>
        <begin position="1"/>
        <end position="72"/>
    </location>
</feature>
<keyword evidence="3" id="KW-1185">Reference proteome</keyword>
<reference evidence="3" key="1">
    <citation type="submission" date="2015-07" db="EMBL/GenBank/DDBJ databases">
        <authorList>
            <person name="Teixeira M.M."/>
            <person name="Souza R.C."/>
            <person name="Almeida L.G."/>
            <person name="Vicente V.A."/>
            <person name="de Hoog S."/>
            <person name="Bocca A.L."/>
            <person name="de Almeida S.R."/>
            <person name="Vasconcelos A.T."/>
            <person name="Felipe M.S."/>
        </authorList>
    </citation>
    <scope>NUCLEOTIDE SEQUENCE [LARGE SCALE GENOMIC DNA]</scope>
    <source>
        <strain evidence="3">KSF</strain>
    </source>
</reference>
<feature type="compositionally biased region" description="Polar residues" evidence="1">
    <location>
        <begin position="50"/>
        <end position="72"/>
    </location>
</feature>
<organism evidence="2 3">
    <name type="scientific">Cladophialophora carrionii</name>
    <dbReference type="NCBI Taxonomy" id="86049"/>
    <lineage>
        <taxon>Eukaryota</taxon>
        <taxon>Fungi</taxon>
        <taxon>Dikarya</taxon>
        <taxon>Ascomycota</taxon>
        <taxon>Pezizomycotina</taxon>
        <taxon>Eurotiomycetes</taxon>
        <taxon>Chaetothyriomycetidae</taxon>
        <taxon>Chaetothyriales</taxon>
        <taxon>Herpotrichiellaceae</taxon>
        <taxon>Cladophialophora</taxon>
    </lineage>
</organism>
<comment type="caution">
    <text evidence="2">The sequence shown here is derived from an EMBL/GenBank/DDBJ whole genome shotgun (WGS) entry which is preliminary data.</text>
</comment>
<evidence type="ECO:0000256" key="1">
    <source>
        <dbReference type="SAM" id="MobiDB-lite"/>
    </source>
</evidence>
<proteinExistence type="predicted"/>
<dbReference type="PANTHER" id="PTHR28527:SF1">
    <property type="entry name" value="SWI5-DEPENDENT RECOMBINATION DNA REPAIR PROTEIN 1"/>
    <property type="match status" value="1"/>
</dbReference>
<gene>
    <name evidence="2" type="ORF">CLCR_07531</name>
</gene>
<dbReference type="OrthoDB" id="27934at2759"/>
<accession>A0A1C1CNC2</accession>
<dbReference type="VEuPathDB" id="FungiDB:CLCR_07531"/>
<protein>
    <submittedName>
        <fullName evidence="2">Putative DNA repair protein Dds20/Mei5</fullName>
    </submittedName>
</protein>
<dbReference type="PANTHER" id="PTHR28527">
    <property type="entry name" value="MATING-TYPE SWITCHING PROTEIN SWI2-RELATED"/>
    <property type="match status" value="1"/>
</dbReference>
<dbReference type="EMBL" id="LGRB01000010">
    <property type="protein sequence ID" value="OCT50025.1"/>
    <property type="molecule type" value="Genomic_DNA"/>
</dbReference>
<dbReference type="eggNOG" id="ENOG502SAMI">
    <property type="taxonomic scope" value="Eukaryota"/>
</dbReference>
<dbReference type="VEuPathDB" id="FungiDB:G647_08935"/>
<sequence>MHPAKRRKLDQPQPFQNKPFRSPLRTVSKAQGRPARGQPQNLGTPVGVTPQLTPLVNSADGLNSPQKSHQTAANLHVGSARGKPADLQKQYTALTIRLTQLRQSLEKADQALQIEESGQGAELKRLITKWRTVAQEAADELFADAKERIDGMGGVAAWRRRAEQESLRWNRDEKGLLPQKYEPVANNVASLEDCLATDENKLSQPEEDDNENSFTMETMLQQMNIDLQAIGFDKQLERWIE</sequence>
<dbReference type="AlphaFoldDB" id="A0A1C1CNC2"/>
<evidence type="ECO:0000313" key="2">
    <source>
        <dbReference type="EMBL" id="OCT50025.1"/>
    </source>
</evidence>
<dbReference type="STRING" id="86049.A0A1C1CNC2"/>
<dbReference type="GO" id="GO:0006310">
    <property type="term" value="P:DNA recombination"/>
    <property type="evidence" value="ECO:0007669"/>
    <property type="project" value="TreeGrafter"/>
</dbReference>
<evidence type="ECO:0000313" key="3">
    <source>
        <dbReference type="Proteomes" id="UP000094526"/>
    </source>
</evidence>